<dbReference type="Gene3D" id="3.30.160.60">
    <property type="entry name" value="Classic Zinc Finger"/>
    <property type="match status" value="1"/>
</dbReference>
<proteinExistence type="predicted"/>
<dbReference type="FunFam" id="3.30.160.60:FF:000245">
    <property type="entry name" value="zinc finger protein Gfi-1"/>
    <property type="match status" value="1"/>
</dbReference>
<dbReference type="InterPro" id="IPR013087">
    <property type="entry name" value="Znf_C2H2_type"/>
</dbReference>
<feature type="domain" description="C2H2-type" evidence="8">
    <location>
        <begin position="215"/>
        <end position="242"/>
    </location>
</feature>
<comment type="caution">
    <text evidence="9">The sequence shown here is derived from an EMBL/GenBank/DDBJ whole genome shotgun (WGS) entry which is preliminary data.</text>
</comment>
<gene>
    <name evidence="9" type="ORF">Q5P01_025040</name>
</gene>
<dbReference type="PANTHER" id="PTHR24394">
    <property type="entry name" value="ZINC FINGER PROTEIN"/>
    <property type="match status" value="1"/>
</dbReference>
<evidence type="ECO:0000256" key="1">
    <source>
        <dbReference type="ARBA" id="ARBA00004123"/>
    </source>
</evidence>
<evidence type="ECO:0000256" key="2">
    <source>
        <dbReference type="ARBA" id="ARBA00022723"/>
    </source>
</evidence>
<dbReference type="EMBL" id="JAUPFM010000021">
    <property type="protein sequence ID" value="KAK2816849.1"/>
    <property type="molecule type" value="Genomic_DNA"/>
</dbReference>
<keyword evidence="6" id="KW-0539">Nucleus</keyword>
<keyword evidence="5" id="KW-0862">Zinc</keyword>
<feature type="domain" description="C2H2-type" evidence="8">
    <location>
        <begin position="162"/>
        <end position="190"/>
    </location>
</feature>
<dbReference type="GO" id="GO:0005634">
    <property type="term" value="C:nucleus"/>
    <property type="evidence" value="ECO:0007669"/>
    <property type="project" value="UniProtKB-SubCell"/>
</dbReference>
<reference evidence="9" key="1">
    <citation type="submission" date="2023-07" db="EMBL/GenBank/DDBJ databases">
        <title>Chromosome-level Genome Assembly of Striped Snakehead (Channa striata).</title>
        <authorList>
            <person name="Liu H."/>
        </authorList>
    </citation>
    <scope>NUCLEOTIDE SEQUENCE</scope>
    <source>
        <strain evidence="9">Gz</strain>
        <tissue evidence="9">Muscle</tissue>
    </source>
</reference>
<name>A0AA88J1F0_CHASR</name>
<dbReference type="PROSITE" id="PS00028">
    <property type="entry name" value="ZINC_FINGER_C2H2_1"/>
    <property type="match status" value="2"/>
</dbReference>
<dbReference type="AlphaFoldDB" id="A0AA88J1F0"/>
<evidence type="ECO:0000256" key="4">
    <source>
        <dbReference type="ARBA" id="ARBA00022771"/>
    </source>
</evidence>
<dbReference type="InterPro" id="IPR036236">
    <property type="entry name" value="Znf_C2H2_sf"/>
</dbReference>
<dbReference type="PROSITE" id="PS50157">
    <property type="entry name" value="ZINC_FINGER_C2H2_2"/>
    <property type="match status" value="2"/>
</dbReference>
<evidence type="ECO:0000256" key="5">
    <source>
        <dbReference type="ARBA" id="ARBA00022833"/>
    </source>
</evidence>
<dbReference type="GO" id="GO:0008270">
    <property type="term" value="F:zinc ion binding"/>
    <property type="evidence" value="ECO:0007669"/>
    <property type="project" value="UniProtKB-KW"/>
</dbReference>
<accession>A0AA88J1F0</accession>
<keyword evidence="4 7" id="KW-0863">Zinc-finger</keyword>
<keyword evidence="3" id="KW-0677">Repeat</keyword>
<evidence type="ECO:0000256" key="3">
    <source>
        <dbReference type="ARBA" id="ARBA00022737"/>
    </source>
</evidence>
<evidence type="ECO:0000256" key="7">
    <source>
        <dbReference type="PROSITE-ProRule" id="PRU00042"/>
    </source>
</evidence>
<dbReference type="PANTHER" id="PTHR24394:SF29">
    <property type="entry name" value="MYONEURIN"/>
    <property type="match status" value="1"/>
</dbReference>
<evidence type="ECO:0000256" key="6">
    <source>
        <dbReference type="ARBA" id="ARBA00023242"/>
    </source>
</evidence>
<keyword evidence="10" id="KW-1185">Reference proteome</keyword>
<protein>
    <recommendedName>
        <fullName evidence="8">C2H2-type domain-containing protein</fullName>
    </recommendedName>
</protein>
<dbReference type="SUPFAM" id="SSF57667">
    <property type="entry name" value="beta-beta-alpha zinc fingers"/>
    <property type="match status" value="1"/>
</dbReference>
<dbReference type="SMART" id="SM00355">
    <property type="entry name" value="ZnF_C2H2"/>
    <property type="match status" value="3"/>
</dbReference>
<evidence type="ECO:0000259" key="8">
    <source>
        <dbReference type="PROSITE" id="PS50157"/>
    </source>
</evidence>
<keyword evidence="2" id="KW-0479">Metal-binding</keyword>
<sequence length="344" mass="37870">MPRSFLVKRGGLHHIRPAARSSSPGSTSEIFHHKEKMESWDASLEYSAAQRPDNKAVAITLLKKVVPATDHCNGSGPLQTLGSKSYDLRPAEPLRMCSPVTSNPFSPVEKVSSHPPTAAVWPQVSSGHLDKLSLGLGDLTQHHQILRETRSRGCWKTSAPKQECPLCSKIFSCLSSLKTHICKSHGSRAPLSTAHIKSSIINAEHPPYRGKERTFGCTVCGKVFKRSSTLSTHLLIHSDTRPYPCQYCGQKVPPEVRHEEAHLHTHWGETPCVSDMWEGLQSELQPHHPQPQTQGRPTLPLFPLPVRLPAQSGPPAAPGAPLHLPLTDSPRHLQPCVMSCRLFL</sequence>
<evidence type="ECO:0000313" key="10">
    <source>
        <dbReference type="Proteomes" id="UP001187415"/>
    </source>
</evidence>
<dbReference type="Proteomes" id="UP001187415">
    <property type="component" value="Unassembled WGS sequence"/>
</dbReference>
<evidence type="ECO:0000313" key="9">
    <source>
        <dbReference type="EMBL" id="KAK2816849.1"/>
    </source>
</evidence>
<organism evidence="9 10">
    <name type="scientific">Channa striata</name>
    <name type="common">Snakehead murrel</name>
    <name type="synonym">Ophicephalus striatus</name>
    <dbReference type="NCBI Taxonomy" id="64152"/>
    <lineage>
        <taxon>Eukaryota</taxon>
        <taxon>Metazoa</taxon>
        <taxon>Chordata</taxon>
        <taxon>Craniata</taxon>
        <taxon>Vertebrata</taxon>
        <taxon>Euteleostomi</taxon>
        <taxon>Actinopterygii</taxon>
        <taxon>Neopterygii</taxon>
        <taxon>Teleostei</taxon>
        <taxon>Neoteleostei</taxon>
        <taxon>Acanthomorphata</taxon>
        <taxon>Anabantaria</taxon>
        <taxon>Anabantiformes</taxon>
        <taxon>Channoidei</taxon>
        <taxon>Channidae</taxon>
        <taxon>Channa</taxon>
    </lineage>
</organism>
<dbReference type="GO" id="GO:0000981">
    <property type="term" value="F:DNA-binding transcription factor activity, RNA polymerase II-specific"/>
    <property type="evidence" value="ECO:0007669"/>
    <property type="project" value="TreeGrafter"/>
</dbReference>
<comment type="subcellular location">
    <subcellularLocation>
        <location evidence="1">Nucleus</location>
    </subcellularLocation>
</comment>